<dbReference type="EMBL" id="KN822520">
    <property type="protein sequence ID" value="KIM50305.1"/>
    <property type="molecule type" value="Genomic_DNA"/>
</dbReference>
<reference evidence="1 2" key="1">
    <citation type="submission" date="2014-04" db="EMBL/GenBank/DDBJ databases">
        <authorList>
            <consortium name="DOE Joint Genome Institute"/>
            <person name="Kuo A."/>
            <person name="Kohler A."/>
            <person name="Nagy L.G."/>
            <person name="Floudas D."/>
            <person name="Copeland A."/>
            <person name="Barry K.W."/>
            <person name="Cichocki N."/>
            <person name="Veneault-Fourrey C."/>
            <person name="LaButti K."/>
            <person name="Lindquist E.A."/>
            <person name="Lipzen A."/>
            <person name="Lundell T."/>
            <person name="Morin E."/>
            <person name="Murat C."/>
            <person name="Sun H."/>
            <person name="Tunlid A."/>
            <person name="Henrissat B."/>
            <person name="Grigoriev I.V."/>
            <person name="Hibbett D.S."/>
            <person name="Martin F."/>
            <person name="Nordberg H.P."/>
            <person name="Cantor M.N."/>
            <person name="Hua S.X."/>
        </authorList>
    </citation>
    <scope>NUCLEOTIDE SEQUENCE [LARGE SCALE GENOMIC DNA]</scope>
    <source>
        <strain evidence="1 2">Foug A</strain>
    </source>
</reference>
<name>A0A0C3CNW2_9AGAM</name>
<dbReference type="Proteomes" id="UP000053989">
    <property type="component" value="Unassembled WGS sequence"/>
</dbReference>
<protein>
    <submittedName>
        <fullName evidence="1">Uncharacterized protein</fullName>
    </submittedName>
</protein>
<accession>A0A0C3CNW2</accession>
<keyword evidence="2" id="KW-1185">Reference proteome</keyword>
<gene>
    <name evidence="1" type="ORF">SCLCIDRAFT_34427</name>
</gene>
<dbReference type="AlphaFoldDB" id="A0A0C3CNW2"/>
<evidence type="ECO:0000313" key="1">
    <source>
        <dbReference type="EMBL" id="KIM50305.1"/>
    </source>
</evidence>
<reference evidence="2" key="2">
    <citation type="submission" date="2015-01" db="EMBL/GenBank/DDBJ databases">
        <title>Evolutionary Origins and Diversification of the Mycorrhizal Mutualists.</title>
        <authorList>
            <consortium name="DOE Joint Genome Institute"/>
            <consortium name="Mycorrhizal Genomics Consortium"/>
            <person name="Kohler A."/>
            <person name="Kuo A."/>
            <person name="Nagy L.G."/>
            <person name="Floudas D."/>
            <person name="Copeland A."/>
            <person name="Barry K.W."/>
            <person name="Cichocki N."/>
            <person name="Veneault-Fourrey C."/>
            <person name="LaButti K."/>
            <person name="Lindquist E.A."/>
            <person name="Lipzen A."/>
            <person name="Lundell T."/>
            <person name="Morin E."/>
            <person name="Murat C."/>
            <person name="Riley R."/>
            <person name="Ohm R."/>
            <person name="Sun H."/>
            <person name="Tunlid A."/>
            <person name="Henrissat B."/>
            <person name="Grigoriev I.V."/>
            <person name="Hibbett D.S."/>
            <person name="Martin F."/>
        </authorList>
    </citation>
    <scope>NUCLEOTIDE SEQUENCE [LARGE SCALE GENOMIC DNA]</scope>
    <source>
        <strain evidence="2">Foug A</strain>
    </source>
</reference>
<dbReference type="HOGENOM" id="CLU_1082438_0_0_1"/>
<organism evidence="1 2">
    <name type="scientific">Scleroderma citrinum Foug A</name>
    <dbReference type="NCBI Taxonomy" id="1036808"/>
    <lineage>
        <taxon>Eukaryota</taxon>
        <taxon>Fungi</taxon>
        <taxon>Dikarya</taxon>
        <taxon>Basidiomycota</taxon>
        <taxon>Agaricomycotina</taxon>
        <taxon>Agaricomycetes</taxon>
        <taxon>Agaricomycetidae</taxon>
        <taxon>Boletales</taxon>
        <taxon>Sclerodermatineae</taxon>
        <taxon>Sclerodermataceae</taxon>
        <taxon>Scleroderma</taxon>
    </lineage>
</organism>
<evidence type="ECO:0000313" key="2">
    <source>
        <dbReference type="Proteomes" id="UP000053989"/>
    </source>
</evidence>
<dbReference type="STRING" id="1036808.A0A0C3CNW2"/>
<dbReference type="InParanoid" id="A0A0C3CNW2"/>
<proteinExistence type="predicted"/>
<dbReference type="OrthoDB" id="444848at2759"/>
<sequence length="257" mass="27829">MISSTLASVCTLDASASLWSLSISFAHGILLSTGLFKLFSALLVSLGTFNTLAWFLKTSGSSTAHLAVPAGPLQRLRAHPFARPMVLSNVPTAQFMTLLSKLAMATFLSGPLSLTTSFELIVSRLGNPPVILPPRSPNVTTTLHLASVSNFERRFATTIRDFDFKPGSLVLVLNKKVQPASHAKCKPRYFGPMVVISCSQNGSYHLAEVDGTVSKLKFVTFCLIPYFPWSLSLLEVTQFVNPEDLAGVAPVEDEQIN</sequence>